<evidence type="ECO:0000259" key="11">
    <source>
        <dbReference type="PROSITE" id="PS50011"/>
    </source>
</evidence>
<proteinExistence type="predicted"/>
<gene>
    <name evidence="13" type="ORF">AVDCRST_MAG76-2192</name>
</gene>
<feature type="compositionally biased region" description="Basic and acidic residues" evidence="9">
    <location>
        <begin position="406"/>
        <end position="416"/>
    </location>
</feature>
<dbReference type="PROSITE" id="PS50011">
    <property type="entry name" value="PROTEIN_KINASE_DOM"/>
    <property type="match status" value="1"/>
</dbReference>
<evidence type="ECO:0000256" key="8">
    <source>
        <dbReference type="ARBA" id="ARBA00048679"/>
    </source>
</evidence>
<feature type="compositionally biased region" description="Low complexity" evidence="9">
    <location>
        <begin position="644"/>
        <end position="676"/>
    </location>
</feature>
<comment type="catalytic activity">
    <reaction evidence="8">
        <text>L-seryl-[protein] + ATP = O-phospho-L-seryl-[protein] + ADP + H(+)</text>
        <dbReference type="Rhea" id="RHEA:17989"/>
        <dbReference type="Rhea" id="RHEA-COMP:9863"/>
        <dbReference type="Rhea" id="RHEA-COMP:11604"/>
        <dbReference type="ChEBI" id="CHEBI:15378"/>
        <dbReference type="ChEBI" id="CHEBI:29999"/>
        <dbReference type="ChEBI" id="CHEBI:30616"/>
        <dbReference type="ChEBI" id="CHEBI:83421"/>
        <dbReference type="ChEBI" id="CHEBI:456216"/>
        <dbReference type="EC" id="2.7.11.1"/>
    </reaction>
</comment>
<keyword evidence="10" id="KW-0812">Transmembrane</keyword>
<dbReference type="Pfam" id="PF03793">
    <property type="entry name" value="PASTA"/>
    <property type="match status" value="4"/>
</dbReference>
<dbReference type="CDD" id="cd14014">
    <property type="entry name" value="STKc_PknB_like"/>
    <property type="match status" value="1"/>
</dbReference>
<evidence type="ECO:0000256" key="10">
    <source>
        <dbReference type="SAM" id="Phobius"/>
    </source>
</evidence>
<dbReference type="SUPFAM" id="SSF56112">
    <property type="entry name" value="Protein kinase-like (PK-like)"/>
    <property type="match status" value="1"/>
</dbReference>
<feature type="region of interest" description="Disordered" evidence="9">
    <location>
        <begin position="620"/>
        <end position="676"/>
    </location>
</feature>
<dbReference type="GO" id="GO:0045717">
    <property type="term" value="P:negative regulation of fatty acid biosynthetic process"/>
    <property type="evidence" value="ECO:0007669"/>
    <property type="project" value="UniProtKB-ARBA"/>
</dbReference>
<keyword evidence="10" id="KW-1133">Transmembrane helix</keyword>
<feature type="domain" description="PASTA" evidence="12">
    <location>
        <begin position="517"/>
        <end position="582"/>
    </location>
</feature>
<dbReference type="SMART" id="SM00220">
    <property type="entry name" value="S_TKc"/>
    <property type="match status" value="1"/>
</dbReference>
<keyword evidence="10" id="KW-0472">Membrane</keyword>
<dbReference type="Gene3D" id="3.30.10.20">
    <property type="match status" value="4"/>
</dbReference>
<dbReference type="PROSITE" id="PS00108">
    <property type="entry name" value="PROTEIN_KINASE_ST"/>
    <property type="match status" value="1"/>
</dbReference>
<accession>A0A6J4IFY9</accession>
<feature type="domain" description="Protein kinase" evidence="11">
    <location>
        <begin position="13"/>
        <end position="271"/>
    </location>
</feature>
<dbReference type="CDD" id="cd06577">
    <property type="entry name" value="PASTA_pknB"/>
    <property type="match status" value="4"/>
</dbReference>
<keyword evidence="2 13" id="KW-0723">Serine/threonine-protein kinase</keyword>
<dbReference type="GO" id="GO:0005524">
    <property type="term" value="F:ATP binding"/>
    <property type="evidence" value="ECO:0007669"/>
    <property type="project" value="UniProtKB-KW"/>
</dbReference>
<dbReference type="NCBIfam" id="NF033483">
    <property type="entry name" value="PknB_PASTA_kin"/>
    <property type="match status" value="1"/>
</dbReference>
<evidence type="ECO:0000259" key="12">
    <source>
        <dbReference type="PROSITE" id="PS51178"/>
    </source>
</evidence>
<name>A0A6J4IFY9_9ACTN</name>
<evidence type="ECO:0000313" key="13">
    <source>
        <dbReference type="EMBL" id="CAA9249254.1"/>
    </source>
</evidence>
<dbReference type="EC" id="2.7.11.1" evidence="1"/>
<evidence type="ECO:0000256" key="2">
    <source>
        <dbReference type="ARBA" id="ARBA00022527"/>
    </source>
</evidence>
<dbReference type="EMBL" id="CADCSZ010000136">
    <property type="protein sequence ID" value="CAA9249254.1"/>
    <property type="molecule type" value="Genomic_DNA"/>
</dbReference>
<feature type="domain" description="PASTA" evidence="12">
    <location>
        <begin position="381"/>
        <end position="447"/>
    </location>
</feature>
<dbReference type="FunFam" id="1.10.510.10:FF:000021">
    <property type="entry name" value="Serine/threonine protein kinase"/>
    <property type="match status" value="1"/>
</dbReference>
<comment type="catalytic activity">
    <reaction evidence="7">
        <text>L-threonyl-[protein] + ATP = O-phospho-L-threonyl-[protein] + ADP + H(+)</text>
        <dbReference type="Rhea" id="RHEA:46608"/>
        <dbReference type="Rhea" id="RHEA-COMP:11060"/>
        <dbReference type="Rhea" id="RHEA-COMP:11605"/>
        <dbReference type="ChEBI" id="CHEBI:15378"/>
        <dbReference type="ChEBI" id="CHEBI:30013"/>
        <dbReference type="ChEBI" id="CHEBI:30616"/>
        <dbReference type="ChEBI" id="CHEBI:61977"/>
        <dbReference type="ChEBI" id="CHEBI:456216"/>
        <dbReference type="EC" id="2.7.11.1"/>
    </reaction>
</comment>
<dbReference type="InterPro" id="IPR008271">
    <property type="entry name" value="Ser/Thr_kinase_AS"/>
</dbReference>
<organism evidence="13">
    <name type="scientific">uncultured Acidimicrobiales bacterium</name>
    <dbReference type="NCBI Taxonomy" id="310071"/>
    <lineage>
        <taxon>Bacteria</taxon>
        <taxon>Bacillati</taxon>
        <taxon>Actinomycetota</taxon>
        <taxon>Acidimicrobiia</taxon>
        <taxon>Acidimicrobiales</taxon>
        <taxon>environmental samples</taxon>
    </lineage>
</organism>
<keyword evidence="3" id="KW-0808">Transferase</keyword>
<dbReference type="Pfam" id="PF00069">
    <property type="entry name" value="Pkinase"/>
    <property type="match status" value="1"/>
</dbReference>
<evidence type="ECO:0000256" key="9">
    <source>
        <dbReference type="SAM" id="MobiDB-lite"/>
    </source>
</evidence>
<evidence type="ECO:0000256" key="4">
    <source>
        <dbReference type="ARBA" id="ARBA00022741"/>
    </source>
</evidence>
<dbReference type="SMART" id="SM00740">
    <property type="entry name" value="PASTA"/>
    <property type="match status" value="4"/>
</dbReference>
<evidence type="ECO:0000256" key="5">
    <source>
        <dbReference type="ARBA" id="ARBA00022777"/>
    </source>
</evidence>
<evidence type="ECO:0000256" key="3">
    <source>
        <dbReference type="ARBA" id="ARBA00022679"/>
    </source>
</evidence>
<reference evidence="13" key="1">
    <citation type="submission" date="2020-02" db="EMBL/GenBank/DDBJ databases">
        <authorList>
            <person name="Meier V. D."/>
        </authorList>
    </citation>
    <scope>NUCLEOTIDE SEQUENCE</scope>
    <source>
        <strain evidence="13">AVDCRST_MAG76</strain>
    </source>
</reference>
<keyword evidence="4" id="KW-0547">Nucleotide-binding</keyword>
<feature type="domain" description="PASTA" evidence="12">
    <location>
        <begin position="588"/>
        <end position="652"/>
    </location>
</feature>
<feature type="domain" description="PASTA" evidence="12">
    <location>
        <begin position="448"/>
        <end position="514"/>
    </location>
</feature>
<keyword evidence="6" id="KW-0067">ATP-binding</keyword>
<dbReference type="SUPFAM" id="SSF54184">
    <property type="entry name" value="Penicillin-binding protein 2x (pbp-2x), c-terminal domain"/>
    <property type="match status" value="1"/>
</dbReference>
<sequence length="676" mass="71637">MSTQQQRVYNGRYELNRHIARGGMAEVYLAHDLLLDRPVALKVLFPELSVDRSFVERFRREAQAAANLSHQNIVSIFDWGEEDGTYFIVMEYVSGQPLSHFIRTEAKLPADRAAQIAAGTAAALSNAHRNGVVHRDIKPGNILLDDQGQVKVTDFGIARAGDPKENLTQTGVVMGTATYFSPEQAQGLPTDQRTDVYSLGVVLYEMVTGRPPFSGETPVAIAYKHVKEEPVPPREVEPTVPEDFEAIVLAAMEKDREDRYPTADELRADLIRFARGQTPKAVRVRRALAAPAAAVLGPADATMAVAPSAGPDPTVAIPATGGVARTVRPDRPGPPPVFADHDERKPRTGLFMGLSVGLLVLLLLLLFLLARLLGFGGAGSSATRVEVDNVVNRTFDDASRLLRAKGFEVTREDRPDAGAPSGTVVDQNPQGGSQAPKGSEVRLFVALASGKVEVPSVVDLKQAEAEAMLKEVGLEPRVELVKNSSVTEGFVFEQDPAPKTPVDDGSRVTLRVSSGEGLPAVPDVTNLPVLEATNRLTAAGFRTRTVEENSPNVAAGNVTRTDPPANSKLGRGENTVTLFVSRGAPTTTVGRVSVPNVVGQNEAGARAALNAVGLNVQVQSSPGGTPGRVKAQNPGDGARVDAGSTVTITLGTASTTLTAPPTSPTTNPSTSTSTRP</sequence>
<evidence type="ECO:0000256" key="7">
    <source>
        <dbReference type="ARBA" id="ARBA00047899"/>
    </source>
</evidence>
<dbReference type="InterPro" id="IPR000719">
    <property type="entry name" value="Prot_kinase_dom"/>
</dbReference>
<dbReference type="InterPro" id="IPR005543">
    <property type="entry name" value="PASTA_dom"/>
</dbReference>
<dbReference type="PANTHER" id="PTHR43289:SF34">
    <property type="entry name" value="SERINE_THREONINE-PROTEIN KINASE YBDM-RELATED"/>
    <property type="match status" value="1"/>
</dbReference>
<feature type="region of interest" description="Disordered" evidence="9">
    <location>
        <begin position="406"/>
        <end position="437"/>
    </location>
</feature>
<dbReference type="InterPro" id="IPR011009">
    <property type="entry name" value="Kinase-like_dom_sf"/>
</dbReference>
<dbReference type="AlphaFoldDB" id="A0A6J4IFY9"/>
<dbReference type="FunFam" id="3.30.200.20:FF:000035">
    <property type="entry name" value="Serine/threonine protein kinase Stk1"/>
    <property type="match status" value="1"/>
</dbReference>
<dbReference type="PROSITE" id="PS51178">
    <property type="entry name" value="PASTA"/>
    <property type="match status" value="4"/>
</dbReference>
<dbReference type="Gene3D" id="1.10.510.10">
    <property type="entry name" value="Transferase(Phosphotransferase) domain 1"/>
    <property type="match status" value="1"/>
</dbReference>
<dbReference type="GO" id="GO:0004674">
    <property type="term" value="F:protein serine/threonine kinase activity"/>
    <property type="evidence" value="ECO:0007669"/>
    <property type="project" value="UniProtKB-KW"/>
</dbReference>
<evidence type="ECO:0000256" key="6">
    <source>
        <dbReference type="ARBA" id="ARBA00022840"/>
    </source>
</evidence>
<feature type="compositionally biased region" description="Polar residues" evidence="9">
    <location>
        <begin position="424"/>
        <end position="433"/>
    </location>
</feature>
<keyword evidence="5 13" id="KW-0418">Kinase</keyword>
<evidence type="ECO:0000256" key="1">
    <source>
        <dbReference type="ARBA" id="ARBA00012513"/>
    </source>
</evidence>
<protein>
    <recommendedName>
        <fullName evidence="1">non-specific serine/threonine protein kinase</fullName>
        <ecNumber evidence="1">2.7.11.1</ecNumber>
    </recommendedName>
</protein>
<feature type="transmembrane region" description="Helical" evidence="10">
    <location>
        <begin position="350"/>
        <end position="374"/>
    </location>
</feature>
<dbReference type="Gene3D" id="3.30.200.20">
    <property type="entry name" value="Phosphorylase Kinase, domain 1"/>
    <property type="match status" value="1"/>
</dbReference>
<dbReference type="PANTHER" id="PTHR43289">
    <property type="entry name" value="MITOGEN-ACTIVATED PROTEIN KINASE KINASE KINASE 20-RELATED"/>
    <property type="match status" value="1"/>
</dbReference>